<dbReference type="Gene3D" id="1.25.10.10">
    <property type="entry name" value="Leucine-rich Repeat Variant"/>
    <property type="match status" value="1"/>
</dbReference>
<reference evidence="1" key="3">
    <citation type="submission" date="2025-09" db="UniProtKB">
        <authorList>
            <consortium name="Ensembl"/>
        </authorList>
    </citation>
    <scope>IDENTIFICATION</scope>
</reference>
<organism evidence="1 2">
    <name type="scientific">Anolis carolinensis</name>
    <name type="common">Green anole</name>
    <name type="synonym">American chameleon</name>
    <dbReference type="NCBI Taxonomy" id="28377"/>
    <lineage>
        <taxon>Eukaryota</taxon>
        <taxon>Metazoa</taxon>
        <taxon>Chordata</taxon>
        <taxon>Craniata</taxon>
        <taxon>Vertebrata</taxon>
        <taxon>Euteleostomi</taxon>
        <taxon>Lepidosauria</taxon>
        <taxon>Squamata</taxon>
        <taxon>Bifurcata</taxon>
        <taxon>Unidentata</taxon>
        <taxon>Episquamata</taxon>
        <taxon>Toxicofera</taxon>
        <taxon>Iguania</taxon>
        <taxon>Dactyloidae</taxon>
        <taxon>Anolis</taxon>
    </lineage>
</organism>
<reference evidence="1" key="1">
    <citation type="submission" date="2009-12" db="EMBL/GenBank/DDBJ databases">
        <title>The Genome Sequence of Anolis carolinensis (Green Anole Lizard).</title>
        <authorList>
            <consortium name="The Genome Sequencing Platform"/>
            <person name="Di Palma F."/>
            <person name="Alfoldi J."/>
            <person name="Heiman D."/>
            <person name="Young S."/>
            <person name="Grabherr M."/>
            <person name="Johnson J."/>
            <person name="Lander E.S."/>
            <person name="Lindblad-Toh K."/>
        </authorList>
    </citation>
    <scope>NUCLEOTIDE SEQUENCE [LARGE SCALE GENOMIC DNA]</scope>
    <source>
        <strain evidence="1">JBL SC #1</strain>
    </source>
</reference>
<proteinExistence type="predicted"/>
<name>A0A803T5C0_ANOCA</name>
<dbReference type="SUPFAM" id="SSF48371">
    <property type="entry name" value="ARM repeat"/>
    <property type="match status" value="1"/>
</dbReference>
<reference evidence="1" key="2">
    <citation type="submission" date="2025-08" db="UniProtKB">
        <authorList>
            <consortium name="Ensembl"/>
        </authorList>
    </citation>
    <scope>IDENTIFICATION</scope>
</reference>
<sequence>LCVYMYTHTHTHTHRYIYMSLRLQCSVSQNPISPYCDSQTPVSPRTDFCHSYVPWSPVTTMLCLPGFSYCYAASPRNLSLPRHSDHRSILGRAVCVVESGLVPSLVLKLRSEPEEIQVLILDTLWGCLRTEAFEALASGAVRLFKEKLAHPDLRIRSRATQALMAISVPLEGKEAILGEGLLPDLVSFLWDRDPQVQANAAGTLMFAAVATPGKLGALEAGALEALVGLSRGPDRKGRLFASKALRALAEAPRGRHHSFNIRHVIISLPRESFLVSADAAGKASKWKRGRGDF</sequence>
<dbReference type="InterPro" id="IPR042856">
    <property type="entry name" value="RSP14"/>
</dbReference>
<accession>A0A803T5C0</accession>
<dbReference type="InterPro" id="IPR011989">
    <property type="entry name" value="ARM-like"/>
</dbReference>
<dbReference type="Proteomes" id="UP000001646">
    <property type="component" value="Unplaced"/>
</dbReference>
<evidence type="ECO:0008006" key="3">
    <source>
        <dbReference type="Google" id="ProtNLM"/>
    </source>
</evidence>
<dbReference type="Ensembl" id="ENSACAT00000051349.1">
    <property type="protein sequence ID" value="ENSACAP00000030410.1"/>
    <property type="gene ID" value="ENSACAG00000002259.2"/>
</dbReference>
<dbReference type="Bgee" id="ENSACAG00000002259">
    <property type="expression patterns" value="Expressed in lung and 2 other cell types or tissues"/>
</dbReference>
<dbReference type="GeneTree" id="ENSGT00500000044989"/>
<evidence type="ECO:0000313" key="2">
    <source>
        <dbReference type="Proteomes" id="UP000001646"/>
    </source>
</evidence>
<dbReference type="InterPro" id="IPR016024">
    <property type="entry name" value="ARM-type_fold"/>
</dbReference>
<keyword evidence="2" id="KW-1185">Reference proteome</keyword>
<protein>
    <recommendedName>
        <fullName evidence="3">Radial spoke head 14 homolog</fullName>
    </recommendedName>
</protein>
<dbReference type="InParanoid" id="A0A803T5C0"/>
<dbReference type="AlphaFoldDB" id="A0A803T5C0"/>
<dbReference type="PANTHER" id="PTHR15599">
    <property type="entry name" value="RTDR1"/>
    <property type="match status" value="1"/>
</dbReference>
<dbReference type="PANTHER" id="PTHR15599:SF1">
    <property type="entry name" value="RADIAL SPOKE HEAD 14 HOMOLOG"/>
    <property type="match status" value="1"/>
</dbReference>
<evidence type="ECO:0000313" key="1">
    <source>
        <dbReference type="Ensembl" id="ENSACAP00000030410.1"/>
    </source>
</evidence>